<dbReference type="RefSeq" id="WP_218616080.1">
    <property type="nucleotide sequence ID" value="NZ_JADQDK010000001.1"/>
</dbReference>
<dbReference type="SMART" id="SM00344">
    <property type="entry name" value="HTH_ASNC"/>
    <property type="match status" value="1"/>
</dbReference>
<dbReference type="InterPro" id="IPR000485">
    <property type="entry name" value="AsnC-type_HTH_dom"/>
</dbReference>
<dbReference type="Proteomes" id="UP000694287">
    <property type="component" value="Unassembled WGS sequence"/>
</dbReference>
<sequence length="320" mass="33938">MVGPLGALDRRIVGALQVDGRAPWARIAAVLGEPEGTVARHGLGLLAQGGVQVVGVPAPEAGTVVHLRCGPGQERVAALALARRRDTRWAHLLAGPAGGVAEIGCPPERLDRLVGDELPRIPGLVAATALTVLRYVRTEDEWRPGLLAPDECEALAEHLPPPGDAPFGETKGLSPTDRMLLTALQFDARRDDDELAEVTGLSRSAVPRRVDRLRRDGRLRIRVVVDPARLGFGLRAVVRASAAPRDVAAVAAGLRREPWVLRACRTTGDRPVLAEVAVPGVDALHDLTTDAPWLERVTALDTAVVVGTLKDGGLFTPPVD</sequence>
<keyword evidence="2" id="KW-0238">DNA-binding</keyword>
<proteinExistence type="predicted"/>
<dbReference type="PANTHER" id="PTHR30154">
    <property type="entry name" value="LEUCINE-RESPONSIVE REGULATORY PROTEIN"/>
    <property type="match status" value="1"/>
</dbReference>
<evidence type="ECO:0000313" key="6">
    <source>
        <dbReference type="Proteomes" id="UP000694287"/>
    </source>
</evidence>
<keyword evidence="6" id="KW-1185">Reference proteome</keyword>
<dbReference type="InterPro" id="IPR019888">
    <property type="entry name" value="Tscrpt_reg_AsnC-like"/>
</dbReference>
<comment type="caution">
    <text evidence="5">The sequence shown here is derived from an EMBL/GenBank/DDBJ whole genome shotgun (WGS) entry which is preliminary data.</text>
</comment>
<dbReference type="PANTHER" id="PTHR30154:SF34">
    <property type="entry name" value="TRANSCRIPTIONAL REGULATOR AZLB"/>
    <property type="match status" value="1"/>
</dbReference>
<evidence type="ECO:0000259" key="4">
    <source>
        <dbReference type="PROSITE" id="PS50956"/>
    </source>
</evidence>
<evidence type="ECO:0000313" key="5">
    <source>
        <dbReference type="EMBL" id="MBW0135274.1"/>
    </source>
</evidence>
<evidence type="ECO:0000256" key="2">
    <source>
        <dbReference type="ARBA" id="ARBA00023125"/>
    </source>
</evidence>
<feature type="domain" description="HTH asnC-type" evidence="4">
    <location>
        <begin position="173"/>
        <end position="233"/>
    </location>
</feature>
<dbReference type="Pfam" id="PF13404">
    <property type="entry name" value="HTH_AsnC-type"/>
    <property type="match status" value="2"/>
</dbReference>
<dbReference type="EMBL" id="JADQDK010000001">
    <property type="protein sequence ID" value="MBW0135274.1"/>
    <property type="molecule type" value="Genomic_DNA"/>
</dbReference>
<reference evidence="5 6" key="1">
    <citation type="submission" date="2020-11" db="EMBL/GenBank/DDBJ databases">
        <title>Pseudonocardia abyssalis sp. nov. and Pseudonocardia oceani sp. nov., description and phylogenomic analysis of two novel actinomycetes isolated from the deep Southern Ocean.</title>
        <authorList>
            <person name="Parra J."/>
        </authorList>
    </citation>
    <scope>NUCLEOTIDE SEQUENCE [LARGE SCALE GENOMIC DNA]</scope>
    <source>
        <strain evidence="5 6">KRD-168</strain>
    </source>
</reference>
<protein>
    <submittedName>
        <fullName evidence="5">Lrp/AsnC family transcriptional regulator</fullName>
    </submittedName>
</protein>
<dbReference type="PROSITE" id="PS50956">
    <property type="entry name" value="HTH_ASNC_2"/>
    <property type="match status" value="1"/>
</dbReference>
<keyword evidence="3" id="KW-0804">Transcription</keyword>
<evidence type="ECO:0000256" key="1">
    <source>
        <dbReference type="ARBA" id="ARBA00023015"/>
    </source>
</evidence>
<name>A0ABS6USN2_9PSEU</name>
<evidence type="ECO:0000256" key="3">
    <source>
        <dbReference type="ARBA" id="ARBA00023163"/>
    </source>
</evidence>
<gene>
    <name evidence="5" type="ORF">I4I81_13555</name>
</gene>
<keyword evidence="1" id="KW-0805">Transcription regulation</keyword>
<organism evidence="5 6">
    <name type="scientific">Pseudonocardia abyssalis</name>
    <dbReference type="NCBI Taxonomy" id="2792008"/>
    <lineage>
        <taxon>Bacteria</taxon>
        <taxon>Bacillati</taxon>
        <taxon>Actinomycetota</taxon>
        <taxon>Actinomycetes</taxon>
        <taxon>Pseudonocardiales</taxon>
        <taxon>Pseudonocardiaceae</taxon>
        <taxon>Pseudonocardia</taxon>
    </lineage>
</organism>
<accession>A0ABS6USN2</accession>